<dbReference type="OrthoDB" id="9812349at2"/>
<reference evidence="3" key="1">
    <citation type="submission" date="2016-09" db="EMBL/GenBank/DDBJ databases">
        <authorList>
            <person name="Varghese N."/>
            <person name="Submissions S."/>
        </authorList>
    </citation>
    <scope>NUCLEOTIDE SEQUENCE [LARGE SCALE GENOMIC DNA]</scope>
    <source>
        <strain evidence="3">ANC 4422</strain>
    </source>
</reference>
<feature type="transmembrane region" description="Helical" evidence="1">
    <location>
        <begin position="69"/>
        <end position="89"/>
    </location>
</feature>
<feature type="transmembrane region" description="Helical" evidence="1">
    <location>
        <begin position="145"/>
        <end position="169"/>
    </location>
</feature>
<keyword evidence="1" id="KW-0472">Membrane</keyword>
<organism evidence="2 3">
    <name type="scientific">Acinetobacter boissieri</name>
    <dbReference type="NCBI Taxonomy" id="1219383"/>
    <lineage>
        <taxon>Bacteria</taxon>
        <taxon>Pseudomonadati</taxon>
        <taxon>Pseudomonadota</taxon>
        <taxon>Gammaproteobacteria</taxon>
        <taxon>Moraxellales</taxon>
        <taxon>Moraxellaceae</taxon>
        <taxon>Acinetobacter</taxon>
    </lineage>
</organism>
<dbReference type="PANTHER" id="PTHR34980">
    <property type="entry name" value="INNER MEMBRANE PROTEIN-RELATED-RELATED"/>
    <property type="match status" value="1"/>
</dbReference>
<evidence type="ECO:0000313" key="2">
    <source>
        <dbReference type="EMBL" id="SDB81756.1"/>
    </source>
</evidence>
<dbReference type="PANTHER" id="PTHR34980:SF3">
    <property type="entry name" value="BLR8105 PROTEIN"/>
    <property type="match status" value="1"/>
</dbReference>
<keyword evidence="1" id="KW-1133">Transmembrane helix</keyword>
<keyword evidence="3" id="KW-1185">Reference proteome</keyword>
<keyword evidence="1" id="KW-0812">Transmembrane</keyword>
<dbReference type="InterPro" id="IPR008523">
    <property type="entry name" value="DUF805"/>
</dbReference>
<proteinExistence type="predicted"/>
<dbReference type="RefSeq" id="WP_092746474.1">
    <property type="nucleotide sequence ID" value="NZ_FMYL01000001.1"/>
</dbReference>
<sequence length="201" mass="22124">MTQPFEQQQKPSPSIFSANGRLGRLSYAAWNFFVYFIAIVAVGAAYGVLSPIIDANSPHASLDFSNLATILGGLFIVLLFIIIMYMGFILSIKRLHDLDKIGWICLLNFVPLVSFFFTFYLLYAKGTEGSNTYGAVRTTKTWEKIIGWPMLVLPILSVIAAIGIFINLASSPKSVTEISKETTYIEQKIASKPVASAVKPS</sequence>
<dbReference type="Proteomes" id="UP000242501">
    <property type="component" value="Unassembled WGS sequence"/>
</dbReference>
<protein>
    <submittedName>
        <fullName evidence="2">Uncharacterized membrane protein YhaH, DUF805 family</fullName>
    </submittedName>
</protein>
<evidence type="ECO:0000256" key="1">
    <source>
        <dbReference type="SAM" id="Phobius"/>
    </source>
</evidence>
<dbReference type="GO" id="GO:0005886">
    <property type="term" value="C:plasma membrane"/>
    <property type="evidence" value="ECO:0007669"/>
    <property type="project" value="TreeGrafter"/>
</dbReference>
<dbReference type="EMBL" id="FMYL01000001">
    <property type="protein sequence ID" value="SDB81756.1"/>
    <property type="molecule type" value="Genomic_DNA"/>
</dbReference>
<gene>
    <name evidence="2" type="ORF">SAMN05421733_101207</name>
</gene>
<evidence type="ECO:0000313" key="3">
    <source>
        <dbReference type="Proteomes" id="UP000242501"/>
    </source>
</evidence>
<dbReference type="Pfam" id="PF05656">
    <property type="entry name" value="DUF805"/>
    <property type="match status" value="1"/>
</dbReference>
<name>A0A1G6GKR8_9GAMM</name>
<dbReference type="AlphaFoldDB" id="A0A1G6GKR8"/>
<feature type="transmembrane region" description="Helical" evidence="1">
    <location>
        <begin position="27"/>
        <end position="49"/>
    </location>
</feature>
<dbReference type="STRING" id="1219383.SAMN05421733_101207"/>
<accession>A0A1G6GKR8</accession>
<feature type="transmembrane region" description="Helical" evidence="1">
    <location>
        <begin position="101"/>
        <end position="123"/>
    </location>
</feature>